<name>A0A640KPY1_LEITA</name>
<reference evidence="2" key="1">
    <citation type="submission" date="2019-11" db="EMBL/GenBank/DDBJ databases">
        <title>Leishmania tarentolae CDS.</title>
        <authorList>
            <person name="Goto Y."/>
            <person name="Yamagishi J."/>
        </authorList>
    </citation>
    <scope>NUCLEOTIDE SEQUENCE [LARGE SCALE GENOMIC DNA]</scope>
    <source>
        <strain evidence="2">Parrot Tar II</strain>
    </source>
</reference>
<feature type="compositionally biased region" description="Basic and acidic residues" evidence="1">
    <location>
        <begin position="58"/>
        <end position="76"/>
    </location>
</feature>
<proteinExistence type="predicted"/>
<sequence>MKAAQRVQFSLTKLRVEKLIVCLGFGENVEARESRGAIATRVAQHLLLQCQPSPSDVHNPDTTRAHARDRQGRPRNFYEAHTMQARRGRRGRTETLRSPQTWDSSRVIDYMGVWCDRLLLGDARHPARCALLEPNVPEVMWGEAIARVAQSHRHLGSKDVLVVSASEGLPFGVVRLCADAAEPTNRSPPTPHLTIPSITTLPDALRLFKHSSNEISRLHIGIGSEHGTCAPFAQDEAIHAQRFLVPLCSFVAALWSANPVRASEYVASATATPGTLTEDTANVRLWRTMQHSMLSTRDSAVLNAYYEDGALDARLSQNHTRYLAETLLQRLADEDKAALTAAAHKDERPTRNRVA</sequence>
<dbReference type="Proteomes" id="UP000419144">
    <property type="component" value="Unassembled WGS sequence"/>
</dbReference>
<dbReference type="EMBL" id="BLBS01000050">
    <property type="protein sequence ID" value="GET91766.1"/>
    <property type="molecule type" value="Genomic_DNA"/>
</dbReference>
<evidence type="ECO:0000313" key="2">
    <source>
        <dbReference type="EMBL" id="GET91766.1"/>
    </source>
</evidence>
<dbReference type="AlphaFoldDB" id="A0A640KPY1"/>
<gene>
    <name evidence="2" type="ORF">LtaPh_3302800</name>
</gene>
<accession>A0A640KPY1</accession>
<evidence type="ECO:0000256" key="1">
    <source>
        <dbReference type="SAM" id="MobiDB-lite"/>
    </source>
</evidence>
<comment type="caution">
    <text evidence="2">The sequence shown here is derived from an EMBL/GenBank/DDBJ whole genome shotgun (WGS) entry which is preliminary data.</text>
</comment>
<evidence type="ECO:0000313" key="3">
    <source>
        <dbReference type="Proteomes" id="UP000419144"/>
    </source>
</evidence>
<keyword evidence="3" id="KW-1185">Reference proteome</keyword>
<feature type="region of interest" description="Disordered" evidence="1">
    <location>
        <begin position="51"/>
        <end position="76"/>
    </location>
</feature>
<organism evidence="2 3">
    <name type="scientific">Leishmania tarentolae</name>
    <name type="common">Sauroleishmania tarentolae</name>
    <dbReference type="NCBI Taxonomy" id="5689"/>
    <lineage>
        <taxon>Eukaryota</taxon>
        <taxon>Discoba</taxon>
        <taxon>Euglenozoa</taxon>
        <taxon>Kinetoplastea</taxon>
        <taxon>Metakinetoplastina</taxon>
        <taxon>Trypanosomatida</taxon>
        <taxon>Trypanosomatidae</taxon>
        <taxon>Leishmaniinae</taxon>
        <taxon>Leishmania</taxon>
        <taxon>lizard Leishmania</taxon>
    </lineage>
</organism>
<dbReference type="OrthoDB" id="239449at2759"/>
<dbReference type="VEuPathDB" id="TriTrypDB:LtaPh_3302800"/>
<protein>
    <submittedName>
        <fullName evidence="2">Uncharacterized protein</fullName>
    </submittedName>
</protein>